<dbReference type="InterPro" id="IPR001011">
    <property type="entry name" value="Acid_Pase_classA_bac"/>
</dbReference>
<dbReference type="Proteomes" id="UP000092544">
    <property type="component" value="Unassembled WGS sequence"/>
</dbReference>
<dbReference type="InterPro" id="IPR013425">
    <property type="entry name" value="Autotrns_rpt"/>
</dbReference>
<dbReference type="GO" id="GO:0003993">
    <property type="term" value="F:acid phosphatase activity"/>
    <property type="evidence" value="ECO:0007669"/>
    <property type="project" value="InterPro"/>
</dbReference>
<dbReference type="InterPro" id="IPR011050">
    <property type="entry name" value="Pectin_lyase_fold/virulence"/>
</dbReference>
<feature type="domain" description="Phosphatidic acid phosphatase type 2/haloperoxidase" evidence="3">
    <location>
        <begin position="221"/>
        <end position="371"/>
    </location>
</feature>
<protein>
    <submittedName>
        <fullName evidence="4">PAP2 superfamily protein</fullName>
    </submittedName>
</protein>
<sequence length="689" mass="75252">MMKTPFTLSPIKSSLWLTLFISSVTQANSTIPTPLPPIGLGFEQTVPVPKVGYPLPVIQNGANNSKGNLKYNIEQNPIATLLIGMNQIWTNGLKGWQNDANSNGPSSFANQAIVNPKIWQENITYVIKATQQRTEKQAIAAYLDDQRSKNYSVIDGYGPLTQAYVTASGAYTDIDQPTVKDIVSNAHYYAKNNDDIKFAGKRNAPLGSVYQLVYDFREVAPASTSASKYIYSTPRPWRMDKTGGIHYLGTAPYSCVQQNGTVHSDWLIDQYQSEVKVVPGLMCSRRHHESSVVANNQENRRKDGAYPSGHTNAGYLAVMAYAYALPQRYSEMLTRASQLGESRIQAGMHSPVDVIGGRIHALAVATYALSQRHIQADAQRAYNDSQSYFGQQAYAAGQFLYYFAHNKVLHPHGLILGDKVNTHVFDNNKFANHEAMKALYRSRLTYGFSQTGKLHQGPVVPAGAELLLATRQPYLSPAQRRAVLATTEVPSGYPILDQSNGWGRLDLVTAADGYGAFNGDVTVNMDANKGAFNAHDWWRNSISGKGKLTKQGCGILTLTGNSQYHGGTIIDNGVLEAASAHALGKGDLYLKNGILDVTSKGALKVANYTQLNGATKIDMDKDTSQIQASGNVVIIGGTLALDLSHFQPKAGKGYVLIEGRQLQGQFETISSPLPVRLQYTDNKLIATFQ</sequence>
<proteinExistence type="predicted"/>
<evidence type="ECO:0000313" key="4">
    <source>
        <dbReference type="EMBL" id="SBS26316.1"/>
    </source>
</evidence>
<feature type="signal peptide" evidence="2">
    <location>
        <begin position="1"/>
        <end position="27"/>
    </location>
</feature>
<dbReference type="Pfam" id="PF12951">
    <property type="entry name" value="PATR"/>
    <property type="match status" value="1"/>
</dbReference>
<name>A0A1A8T4B1_9GAMM</name>
<evidence type="ECO:0000256" key="1">
    <source>
        <dbReference type="ARBA" id="ARBA00022729"/>
    </source>
</evidence>
<dbReference type="RefSeq" id="WP_067012448.1">
    <property type="nucleotide sequence ID" value="NZ_FLOB01000001.1"/>
</dbReference>
<dbReference type="AlphaFoldDB" id="A0A1A8T4B1"/>
<accession>A0A1A8T4B1</accession>
<feature type="chain" id="PRO_5008378774" evidence="2">
    <location>
        <begin position="28"/>
        <end position="689"/>
    </location>
</feature>
<dbReference type="NCBIfam" id="TIGR02601">
    <property type="entry name" value="autotrns_rpt"/>
    <property type="match status" value="1"/>
</dbReference>
<dbReference type="EMBL" id="FLOB01000001">
    <property type="protein sequence ID" value="SBS26316.1"/>
    <property type="molecule type" value="Genomic_DNA"/>
</dbReference>
<keyword evidence="5" id="KW-1185">Reference proteome</keyword>
<dbReference type="SUPFAM" id="SSF48317">
    <property type="entry name" value="Acid phosphatase/Vanadium-dependent haloperoxidase"/>
    <property type="match status" value="1"/>
</dbReference>
<evidence type="ECO:0000256" key="2">
    <source>
        <dbReference type="SAM" id="SignalP"/>
    </source>
</evidence>
<organism evidence="4 5">
    <name type="scientific">Marinomonas spartinae</name>
    <dbReference type="NCBI Taxonomy" id="1792290"/>
    <lineage>
        <taxon>Bacteria</taxon>
        <taxon>Pseudomonadati</taxon>
        <taxon>Pseudomonadota</taxon>
        <taxon>Gammaproteobacteria</taxon>
        <taxon>Oceanospirillales</taxon>
        <taxon>Oceanospirillaceae</taxon>
        <taxon>Marinomonas</taxon>
    </lineage>
</organism>
<dbReference type="OrthoDB" id="6089850at2"/>
<dbReference type="GO" id="GO:0030288">
    <property type="term" value="C:outer membrane-bounded periplasmic space"/>
    <property type="evidence" value="ECO:0007669"/>
    <property type="project" value="InterPro"/>
</dbReference>
<dbReference type="InterPro" id="IPR000326">
    <property type="entry name" value="PAP2/HPO"/>
</dbReference>
<gene>
    <name evidence="4" type="ORF">MSP8886_00567</name>
</gene>
<dbReference type="Gene3D" id="1.20.144.10">
    <property type="entry name" value="Phosphatidic acid phosphatase type 2/haloperoxidase"/>
    <property type="match status" value="1"/>
</dbReference>
<dbReference type="InterPro" id="IPR036938">
    <property type="entry name" value="PAP2/HPO_sf"/>
</dbReference>
<dbReference type="Pfam" id="PF01569">
    <property type="entry name" value="PAP2"/>
    <property type="match status" value="1"/>
</dbReference>
<dbReference type="SUPFAM" id="SSF51126">
    <property type="entry name" value="Pectin lyase-like"/>
    <property type="match status" value="1"/>
</dbReference>
<dbReference type="PRINTS" id="PR00483">
    <property type="entry name" value="BACPHPHTASE"/>
</dbReference>
<reference evidence="4 5" key="1">
    <citation type="submission" date="2016-06" db="EMBL/GenBank/DDBJ databases">
        <authorList>
            <person name="Kjaerup R.B."/>
            <person name="Dalgaard T.S."/>
            <person name="Juul-Madsen H.R."/>
        </authorList>
    </citation>
    <scope>NUCLEOTIDE SEQUENCE [LARGE SCALE GENOMIC DNA]</scope>
    <source>
        <strain evidence="4 5">CECT 8886</strain>
    </source>
</reference>
<evidence type="ECO:0000313" key="5">
    <source>
        <dbReference type="Proteomes" id="UP000092544"/>
    </source>
</evidence>
<evidence type="ECO:0000259" key="3">
    <source>
        <dbReference type="Pfam" id="PF01569"/>
    </source>
</evidence>
<dbReference type="STRING" id="1792290.MSP8886_00567"/>
<keyword evidence="1 2" id="KW-0732">Signal</keyword>